<dbReference type="Proteomes" id="UP001589887">
    <property type="component" value="Unassembled WGS sequence"/>
</dbReference>
<evidence type="ECO:0000313" key="1">
    <source>
        <dbReference type="EMBL" id="MFC0843313.1"/>
    </source>
</evidence>
<organism evidence="1 2">
    <name type="scientific">Streptomyces noboritoensis</name>
    <dbReference type="NCBI Taxonomy" id="67337"/>
    <lineage>
        <taxon>Bacteria</taxon>
        <taxon>Bacillati</taxon>
        <taxon>Actinomycetota</taxon>
        <taxon>Actinomycetes</taxon>
        <taxon>Kitasatosporales</taxon>
        <taxon>Streptomycetaceae</taxon>
        <taxon>Streptomyces</taxon>
    </lineage>
</organism>
<dbReference type="RefSeq" id="WP_394317113.1">
    <property type="nucleotide sequence ID" value="NZ_JBHMQV010000004.1"/>
</dbReference>
<gene>
    <name evidence="1" type="ORF">ACFH04_06120</name>
</gene>
<comment type="caution">
    <text evidence="1">The sequence shown here is derived from an EMBL/GenBank/DDBJ whole genome shotgun (WGS) entry which is preliminary data.</text>
</comment>
<name>A0ABV6TBZ2_9ACTN</name>
<reference evidence="1 2" key="1">
    <citation type="submission" date="2024-09" db="EMBL/GenBank/DDBJ databases">
        <authorList>
            <person name="Sun Q."/>
            <person name="Mori K."/>
        </authorList>
    </citation>
    <scope>NUCLEOTIDE SEQUENCE [LARGE SCALE GENOMIC DNA]</scope>
    <source>
        <strain evidence="1 2">JCM 4557</strain>
    </source>
</reference>
<evidence type="ECO:0008006" key="3">
    <source>
        <dbReference type="Google" id="ProtNLM"/>
    </source>
</evidence>
<keyword evidence="2" id="KW-1185">Reference proteome</keyword>
<dbReference type="Gene3D" id="3.40.50.1390">
    <property type="entry name" value="Resolvase, N-terminal catalytic domain"/>
    <property type="match status" value="1"/>
</dbReference>
<accession>A0ABV6TBZ2</accession>
<dbReference type="EMBL" id="JBHMQV010000004">
    <property type="protein sequence ID" value="MFC0843313.1"/>
    <property type="molecule type" value="Genomic_DNA"/>
</dbReference>
<evidence type="ECO:0000313" key="2">
    <source>
        <dbReference type="Proteomes" id="UP001589887"/>
    </source>
</evidence>
<sequence>MFAINPGTARGSHIRVALYACISDGSDPQAALDALQTYATAQQWTVTAALYDVGPLDRPKDKRPGLTRVLRLMEEGRIGGLVTPSVAHLTVALPLRSRAAGGFISYAEVITS</sequence>
<protein>
    <recommendedName>
        <fullName evidence="3">Resolvase/invertase-type recombinase catalytic domain-containing protein</fullName>
    </recommendedName>
</protein>
<dbReference type="InterPro" id="IPR036162">
    <property type="entry name" value="Resolvase-like_N_sf"/>
</dbReference>
<proteinExistence type="predicted"/>